<protein>
    <recommendedName>
        <fullName evidence="4">DoxX family protein</fullName>
    </recommendedName>
</protein>
<evidence type="ECO:0000313" key="3">
    <source>
        <dbReference type="Proteomes" id="UP000594688"/>
    </source>
</evidence>
<keyword evidence="1" id="KW-1133">Transmembrane helix</keyword>
<proteinExistence type="predicted"/>
<feature type="transmembrane region" description="Helical" evidence="1">
    <location>
        <begin position="228"/>
        <end position="244"/>
    </location>
</feature>
<organism evidence="2 3">
    <name type="scientific">Candidatus Nitronauta litoralis</name>
    <dbReference type="NCBI Taxonomy" id="2705533"/>
    <lineage>
        <taxon>Bacteria</taxon>
        <taxon>Pseudomonadati</taxon>
        <taxon>Nitrospinota/Tectimicrobiota group</taxon>
        <taxon>Nitrospinota</taxon>
        <taxon>Nitrospinia</taxon>
        <taxon>Nitrospinales</taxon>
        <taxon>Nitrospinaceae</taxon>
        <taxon>Candidatus Nitronauta</taxon>
    </lineage>
</organism>
<accession>A0A7T0G1G9</accession>
<dbReference type="AlphaFoldDB" id="A0A7T0G1G9"/>
<dbReference type="EMBL" id="CP048685">
    <property type="protein sequence ID" value="QPJ63375.1"/>
    <property type="molecule type" value="Genomic_DNA"/>
</dbReference>
<evidence type="ECO:0000256" key="1">
    <source>
        <dbReference type="SAM" id="Phobius"/>
    </source>
</evidence>
<reference evidence="2 3" key="1">
    <citation type="submission" date="2020-02" db="EMBL/GenBank/DDBJ databases">
        <title>Genomic and physiological characterization of two novel Nitrospinaceae genera.</title>
        <authorList>
            <person name="Mueller A.J."/>
            <person name="Jung M.-Y."/>
            <person name="Strachan C.R."/>
            <person name="Herbold C.W."/>
            <person name="Kirkegaard R.H."/>
            <person name="Daims H."/>
        </authorList>
    </citation>
    <scope>NUCLEOTIDE SEQUENCE [LARGE SCALE GENOMIC DNA]</scope>
    <source>
        <strain evidence="2">EB</strain>
    </source>
</reference>
<feature type="transmembrane region" description="Helical" evidence="1">
    <location>
        <begin position="47"/>
        <end position="73"/>
    </location>
</feature>
<sequence length="357" mass="40813">MMRMRKGMWGERLRVPLFLAFLASGFALCGIAAFFWSVEVQSVVTPYYSPFSTAAVVIYLIILLCACGFAVWIGRRPEQQQNAWASAIQIVLRYFLAFTMLKYGLVKIIPIQFTPKLYWNDVLAEHLQPFDRAWIFFSHSRVYGLFLGAFEVIAGCLMIARRTALVGAIATFSIMVNITFVNFEYGVPIGWNSIVFTMMSVYLIVAHGPRVLALLWDYDAEPASRRRTLLASLIALAFLAYHGVDLYRTRYHSDWFSPVYGTWIVLDAVEQTGSRIEPATLGFDRMYFEEGSYLHVRDLNGRVTDLWTSYDVERNQLRTVHPKFQFSGRFQVNGDHLELSGIESVNQLTSINLQRAP</sequence>
<feature type="transmembrane region" description="Helical" evidence="1">
    <location>
        <begin position="133"/>
        <end position="157"/>
    </location>
</feature>
<evidence type="ECO:0008006" key="4">
    <source>
        <dbReference type="Google" id="ProtNLM"/>
    </source>
</evidence>
<name>A0A7T0G1G9_9BACT</name>
<feature type="transmembrane region" description="Helical" evidence="1">
    <location>
        <begin position="94"/>
        <end position="113"/>
    </location>
</feature>
<gene>
    <name evidence="2" type="ORF">G3M70_16420</name>
</gene>
<evidence type="ECO:0000313" key="2">
    <source>
        <dbReference type="EMBL" id="QPJ63375.1"/>
    </source>
</evidence>
<feature type="transmembrane region" description="Helical" evidence="1">
    <location>
        <begin position="189"/>
        <end position="216"/>
    </location>
</feature>
<dbReference type="KEGG" id="nli:G3M70_16420"/>
<keyword evidence="1" id="KW-0812">Transmembrane</keyword>
<feature type="transmembrane region" description="Helical" evidence="1">
    <location>
        <begin position="164"/>
        <end position="183"/>
    </location>
</feature>
<dbReference type="Proteomes" id="UP000594688">
    <property type="component" value="Chromosome"/>
</dbReference>
<keyword evidence="1" id="KW-0472">Membrane</keyword>